<name>A0A914Q132_9BILA</name>
<sequence length="166" mass="17798">MCLKCELLDFAVSGKLAVEHAEIRIDDFLDDGGIDGEEGVGDDDETAEAGVVAIIFFRELSFFGVTVSLDFCDVPLEEDDDADGSGSFSKFPETAVDAVEVAETDGPLEVLEFDVSEVDPVEPLPDVVVPVVPDPVEVVEPDDEVPVDPLEDFDASFVDGRLFGIV</sequence>
<protein>
    <submittedName>
        <fullName evidence="2">Uncharacterized protein</fullName>
    </submittedName>
</protein>
<dbReference type="WBParaSite" id="PDA_v2.g20859.t1">
    <property type="protein sequence ID" value="PDA_v2.g20859.t1"/>
    <property type="gene ID" value="PDA_v2.g20859"/>
</dbReference>
<evidence type="ECO:0000313" key="2">
    <source>
        <dbReference type="WBParaSite" id="PDA_v2.g20859.t1"/>
    </source>
</evidence>
<dbReference type="Proteomes" id="UP000887578">
    <property type="component" value="Unplaced"/>
</dbReference>
<proteinExistence type="predicted"/>
<evidence type="ECO:0000313" key="1">
    <source>
        <dbReference type="Proteomes" id="UP000887578"/>
    </source>
</evidence>
<accession>A0A914Q132</accession>
<organism evidence="1 2">
    <name type="scientific">Panagrolaimus davidi</name>
    <dbReference type="NCBI Taxonomy" id="227884"/>
    <lineage>
        <taxon>Eukaryota</taxon>
        <taxon>Metazoa</taxon>
        <taxon>Ecdysozoa</taxon>
        <taxon>Nematoda</taxon>
        <taxon>Chromadorea</taxon>
        <taxon>Rhabditida</taxon>
        <taxon>Tylenchina</taxon>
        <taxon>Panagrolaimomorpha</taxon>
        <taxon>Panagrolaimoidea</taxon>
        <taxon>Panagrolaimidae</taxon>
        <taxon>Panagrolaimus</taxon>
    </lineage>
</organism>
<reference evidence="2" key="1">
    <citation type="submission" date="2022-11" db="UniProtKB">
        <authorList>
            <consortium name="WormBaseParasite"/>
        </authorList>
    </citation>
    <scope>IDENTIFICATION</scope>
</reference>
<dbReference type="AlphaFoldDB" id="A0A914Q132"/>
<keyword evidence="1" id="KW-1185">Reference proteome</keyword>